<proteinExistence type="predicted"/>
<dbReference type="AlphaFoldDB" id="A0A8S1PH87"/>
<comment type="caution">
    <text evidence="1">The sequence shown here is derived from an EMBL/GenBank/DDBJ whole genome shotgun (WGS) entry which is preliminary data.</text>
</comment>
<gene>
    <name evidence="1" type="ORF">PSON_ATCC_30995.1.T0770229</name>
</gene>
<accession>A0A8S1PH87</accession>
<dbReference type="EMBL" id="CAJJDN010000077">
    <property type="protein sequence ID" value="CAD8102374.1"/>
    <property type="molecule type" value="Genomic_DNA"/>
</dbReference>
<evidence type="ECO:0000313" key="2">
    <source>
        <dbReference type="Proteomes" id="UP000692954"/>
    </source>
</evidence>
<keyword evidence="2" id="KW-1185">Reference proteome</keyword>
<reference evidence="1" key="1">
    <citation type="submission" date="2021-01" db="EMBL/GenBank/DDBJ databases">
        <authorList>
            <consortium name="Genoscope - CEA"/>
            <person name="William W."/>
        </authorList>
    </citation>
    <scope>NUCLEOTIDE SEQUENCE</scope>
</reference>
<protein>
    <submittedName>
        <fullName evidence="1">Uncharacterized protein</fullName>
    </submittedName>
</protein>
<name>A0A8S1PH87_9CILI</name>
<organism evidence="1 2">
    <name type="scientific">Paramecium sonneborni</name>
    <dbReference type="NCBI Taxonomy" id="65129"/>
    <lineage>
        <taxon>Eukaryota</taxon>
        <taxon>Sar</taxon>
        <taxon>Alveolata</taxon>
        <taxon>Ciliophora</taxon>
        <taxon>Intramacronucleata</taxon>
        <taxon>Oligohymenophorea</taxon>
        <taxon>Peniculida</taxon>
        <taxon>Parameciidae</taxon>
        <taxon>Paramecium</taxon>
    </lineage>
</organism>
<dbReference type="Proteomes" id="UP000692954">
    <property type="component" value="Unassembled WGS sequence"/>
</dbReference>
<sequence length="245" mass="28737">MGQSHFDGILDGTESFSKIRIPETRELEGIIWNYYWNPPLPIRTKYQVNQTKKKSSTLKTEQFLGAIREQIPFQDHKCWRTQNKLNIQNGQEYMDQIIRNKVLGQLCGMESQYQELVESTKIMEKKKDVGRIYLKIIGLKLKSMRQDITKMILEKGLGSINLKIKILEDYNQNGLKCGKWIELLIGFRKYAKVTYNGEYNIEGRKIGKWDILYSLDREKTWFQIGGGTYSDNNYGHVIIIKIQKL</sequence>
<evidence type="ECO:0000313" key="1">
    <source>
        <dbReference type="EMBL" id="CAD8102374.1"/>
    </source>
</evidence>